<dbReference type="EnsemblMetazoa" id="MESCA005445-RA">
    <property type="protein sequence ID" value="MESCA005445-PA"/>
    <property type="gene ID" value="MESCA005445"/>
</dbReference>
<reference evidence="2" key="1">
    <citation type="submission" date="2013-02" db="EMBL/GenBank/DDBJ databases">
        <authorList>
            <person name="Hughes D."/>
        </authorList>
    </citation>
    <scope>NUCLEOTIDE SEQUENCE</scope>
    <source>
        <strain>Durham</strain>
        <strain evidence="2">NC isolate 2 -- Noor lab</strain>
    </source>
</reference>
<sequence>VFVYINIFGNTVDICYCFCYHLLLLVLISTNKFQFHYAPAFHRMHSEYLLILPQKYTPFYTKINNELKNNPLEVFRNGETIKKVAKHIVKRPYPVLPLVCSLDNKDFQELCIQQAWGLMNSDWDLEKLLIFVVFTGELGFR</sequence>
<name>T1GPC0_MEGSC</name>
<evidence type="ECO:0000313" key="1">
    <source>
        <dbReference type="EnsemblMetazoa" id="MESCA005445-PA"/>
    </source>
</evidence>
<proteinExistence type="predicted"/>
<accession>T1GPC0</accession>
<evidence type="ECO:0000313" key="2">
    <source>
        <dbReference type="Proteomes" id="UP000015102"/>
    </source>
</evidence>
<organism evidence="1 2">
    <name type="scientific">Megaselia scalaris</name>
    <name type="common">Humpbacked fly</name>
    <name type="synonym">Phora scalaris</name>
    <dbReference type="NCBI Taxonomy" id="36166"/>
    <lineage>
        <taxon>Eukaryota</taxon>
        <taxon>Metazoa</taxon>
        <taxon>Ecdysozoa</taxon>
        <taxon>Arthropoda</taxon>
        <taxon>Hexapoda</taxon>
        <taxon>Insecta</taxon>
        <taxon>Pterygota</taxon>
        <taxon>Neoptera</taxon>
        <taxon>Endopterygota</taxon>
        <taxon>Diptera</taxon>
        <taxon>Brachycera</taxon>
        <taxon>Muscomorpha</taxon>
        <taxon>Platypezoidea</taxon>
        <taxon>Phoridae</taxon>
        <taxon>Megaseliini</taxon>
        <taxon>Megaselia</taxon>
    </lineage>
</organism>
<keyword evidence="2" id="KW-1185">Reference proteome</keyword>
<protein>
    <submittedName>
        <fullName evidence="1">Uncharacterized protein</fullName>
    </submittedName>
</protein>
<dbReference type="AlphaFoldDB" id="T1GPC0"/>
<dbReference type="HOGENOM" id="CLU_1830199_0_0_1"/>
<reference evidence="1" key="2">
    <citation type="submission" date="2015-06" db="UniProtKB">
        <authorList>
            <consortium name="EnsemblMetazoa"/>
        </authorList>
    </citation>
    <scope>IDENTIFICATION</scope>
</reference>
<dbReference type="Proteomes" id="UP000015102">
    <property type="component" value="Unassembled WGS sequence"/>
</dbReference>
<dbReference type="EMBL" id="CAQQ02145218">
    <property type="status" value="NOT_ANNOTATED_CDS"/>
    <property type="molecule type" value="Genomic_DNA"/>
</dbReference>